<dbReference type="RefSeq" id="WP_191768776.1">
    <property type="nucleotide sequence ID" value="NZ_JACSRA010000016.1"/>
</dbReference>
<reference evidence="11 12" key="1">
    <citation type="submission" date="2020-08" db="EMBL/GenBank/DDBJ databases">
        <title>A Genomic Blueprint of the Chicken Gut Microbiome.</title>
        <authorList>
            <person name="Gilroy R."/>
            <person name="Ravi A."/>
            <person name="Getino M."/>
            <person name="Pursley I."/>
            <person name="Horton D.L."/>
            <person name="Alikhan N.-F."/>
            <person name="Baker D."/>
            <person name="Gharbi K."/>
            <person name="Hall N."/>
            <person name="Watson M."/>
            <person name="Adriaenssens E.M."/>
            <person name="Foster-Nyarko E."/>
            <person name="Jarju S."/>
            <person name="Secka A."/>
            <person name="Antonio M."/>
            <person name="Oren A."/>
            <person name="Chaudhuri R."/>
            <person name="La Ragione R.M."/>
            <person name="Hildebrand F."/>
            <person name="Pallen M.J."/>
        </authorList>
    </citation>
    <scope>NUCLEOTIDE SEQUENCE [LARGE SCALE GENOMIC DNA]</scope>
    <source>
        <strain evidence="11 12">Sa3CVN1</strain>
    </source>
</reference>
<dbReference type="Proteomes" id="UP000627781">
    <property type="component" value="Unassembled WGS sequence"/>
</dbReference>
<evidence type="ECO:0000256" key="6">
    <source>
        <dbReference type="ARBA" id="ARBA00023235"/>
    </source>
</evidence>
<evidence type="ECO:0000313" key="11">
    <source>
        <dbReference type="EMBL" id="MBD7911880.1"/>
    </source>
</evidence>
<dbReference type="PRINTS" id="PR00413">
    <property type="entry name" value="HADHALOGNASE"/>
</dbReference>
<accession>A0ABR8PUN1</accession>
<protein>
    <recommendedName>
        <fullName evidence="10">Beta-phosphoglucomutase</fullName>
        <ecNumber evidence="9">5.4.2.6</ecNumber>
    </recommendedName>
</protein>
<dbReference type="SFLD" id="SFLDG01129">
    <property type="entry name" value="C1.5:_HAD__Beta-PGM__Phosphata"/>
    <property type="match status" value="1"/>
</dbReference>
<dbReference type="PANTHER" id="PTHR46193">
    <property type="entry name" value="6-PHOSPHOGLUCONATE PHOSPHATASE"/>
    <property type="match status" value="1"/>
</dbReference>
<keyword evidence="7" id="KW-0119">Carbohydrate metabolism</keyword>
<dbReference type="InterPro" id="IPR006439">
    <property type="entry name" value="HAD-SF_hydro_IA"/>
</dbReference>
<comment type="cofactor">
    <cofactor evidence="1">
        <name>Mg(2+)</name>
        <dbReference type="ChEBI" id="CHEBI:18420"/>
    </cofactor>
</comment>
<dbReference type="SUPFAM" id="SSF56784">
    <property type="entry name" value="HAD-like"/>
    <property type="match status" value="1"/>
</dbReference>
<dbReference type="NCBIfam" id="TIGR01509">
    <property type="entry name" value="HAD-SF-IA-v3"/>
    <property type="match status" value="1"/>
</dbReference>
<gene>
    <name evidence="11" type="ORF">H9661_10965</name>
</gene>
<dbReference type="NCBIfam" id="TIGR02009">
    <property type="entry name" value="PGMB-YQAB-SF"/>
    <property type="match status" value="1"/>
</dbReference>
<dbReference type="InterPro" id="IPR051600">
    <property type="entry name" value="Beta-PGM-like"/>
</dbReference>
<evidence type="ECO:0000256" key="3">
    <source>
        <dbReference type="ARBA" id="ARBA00022553"/>
    </source>
</evidence>
<dbReference type="EC" id="5.4.2.6" evidence="9"/>
<dbReference type="Gene3D" id="1.10.150.240">
    <property type="entry name" value="Putative phosphatase, domain 2"/>
    <property type="match status" value="1"/>
</dbReference>
<dbReference type="InterPro" id="IPR023214">
    <property type="entry name" value="HAD_sf"/>
</dbReference>
<proteinExistence type="inferred from homology"/>
<evidence type="ECO:0000256" key="4">
    <source>
        <dbReference type="ARBA" id="ARBA00022723"/>
    </source>
</evidence>
<comment type="similarity">
    <text evidence="2">Belongs to the HAD-like hydrolase superfamily. CbbY/CbbZ/Gph/YieH family.</text>
</comment>
<comment type="catalytic activity">
    <reaction evidence="8">
        <text>beta-D-glucose 1-phosphate = beta-D-glucose 6-phosphate</text>
        <dbReference type="Rhea" id="RHEA:20113"/>
        <dbReference type="ChEBI" id="CHEBI:57684"/>
        <dbReference type="ChEBI" id="CHEBI:58247"/>
        <dbReference type="EC" id="5.4.2.6"/>
    </reaction>
</comment>
<comment type="caution">
    <text evidence="11">The sequence shown here is derived from an EMBL/GenBank/DDBJ whole genome shotgun (WGS) entry which is preliminary data.</text>
</comment>
<evidence type="ECO:0000256" key="10">
    <source>
        <dbReference type="ARBA" id="ARBA00044991"/>
    </source>
</evidence>
<dbReference type="InterPro" id="IPR023198">
    <property type="entry name" value="PGP-like_dom2"/>
</dbReference>
<keyword evidence="4" id="KW-0479">Metal-binding</keyword>
<dbReference type="InterPro" id="IPR041492">
    <property type="entry name" value="HAD_2"/>
</dbReference>
<keyword evidence="6" id="KW-0413">Isomerase</keyword>
<dbReference type="Gene3D" id="3.40.50.1000">
    <property type="entry name" value="HAD superfamily/HAD-like"/>
    <property type="match status" value="1"/>
</dbReference>
<dbReference type="InterPro" id="IPR036412">
    <property type="entry name" value="HAD-like_sf"/>
</dbReference>
<evidence type="ECO:0000256" key="1">
    <source>
        <dbReference type="ARBA" id="ARBA00001946"/>
    </source>
</evidence>
<evidence type="ECO:0000256" key="5">
    <source>
        <dbReference type="ARBA" id="ARBA00022842"/>
    </source>
</evidence>
<keyword evidence="5" id="KW-0460">Magnesium</keyword>
<evidence type="ECO:0000256" key="9">
    <source>
        <dbReference type="ARBA" id="ARBA00044968"/>
    </source>
</evidence>
<evidence type="ECO:0000256" key="7">
    <source>
        <dbReference type="ARBA" id="ARBA00023277"/>
    </source>
</evidence>
<dbReference type="EMBL" id="JACSRA010000016">
    <property type="protein sequence ID" value="MBD7911880.1"/>
    <property type="molecule type" value="Genomic_DNA"/>
</dbReference>
<organism evidence="11 12">
    <name type="scientific">Clostridium cibarium</name>
    <dbReference type="NCBI Taxonomy" id="2762247"/>
    <lineage>
        <taxon>Bacteria</taxon>
        <taxon>Bacillati</taxon>
        <taxon>Bacillota</taxon>
        <taxon>Clostridia</taxon>
        <taxon>Eubacteriales</taxon>
        <taxon>Clostridiaceae</taxon>
        <taxon>Clostridium</taxon>
    </lineage>
</organism>
<dbReference type="Pfam" id="PF13419">
    <property type="entry name" value="HAD_2"/>
    <property type="match status" value="1"/>
</dbReference>
<dbReference type="NCBIfam" id="TIGR01549">
    <property type="entry name" value="HAD-SF-IA-v1"/>
    <property type="match status" value="1"/>
</dbReference>
<evidence type="ECO:0000256" key="8">
    <source>
        <dbReference type="ARBA" id="ARBA00044926"/>
    </source>
</evidence>
<dbReference type="CDD" id="cd16423">
    <property type="entry name" value="HAD_BPGM-like"/>
    <property type="match status" value="1"/>
</dbReference>
<keyword evidence="3" id="KW-0597">Phosphoprotein</keyword>
<evidence type="ECO:0000256" key="2">
    <source>
        <dbReference type="ARBA" id="ARBA00006171"/>
    </source>
</evidence>
<name>A0ABR8PUN1_9CLOT</name>
<dbReference type="PANTHER" id="PTHR46193:SF18">
    <property type="entry name" value="HEXITOL PHOSPHATASE B"/>
    <property type="match status" value="1"/>
</dbReference>
<evidence type="ECO:0000313" key="12">
    <source>
        <dbReference type="Proteomes" id="UP000627781"/>
    </source>
</evidence>
<sequence>MNRQDINAVIFDMDGVLVDSEPIYFEIERYLFSHFNVKVSKEQHEAFVGTSIENMWDKLIKENNLKESKERVIKYHKKYVISHMESLPQLSLTKNARELLEDLKEKDIKIGLASSSPRQLINIILSKLDIKNYFEVIVSGDEVEKSKPHPEIFLKAAQLLGVESKKCVVIEDSANGIKAANNAGMKSIGFLNTHSGKQNLENADIIIREFPQKSLHLDI</sequence>
<keyword evidence="12" id="KW-1185">Reference proteome</keyword>
<dbReference type="SFLD" id="SFLDG01135">
    <property type="entry name" value="C1.5.6:_HAD__Beta-PGM__Phospha"/>
    <property type="match status" value="1"/>
</dbReference>
<dbReference type="InterPro" id="IPR010976">
    <property type="entry name" value="B-phosphoglucomutase_hydrolase"/>
</dbReference>
<dbReference type="SFLD" id="SFLDS00003">
    <property type="entry name" value="Haloacid_Dehalogenase"/>
    <property type="match status" value="1"/>
</dbReference>